<dbReference type="PANTHER" id="PTHR43280:SF2">
    <property type="entry name" value="HTH-TYPE TRANSCRIPTIONAL REGULATOR EXSA"/>
    <property type="match status" value="1"/>
</dbReference>
<keyword evidence="6" id="KW-1185">Reference proteome</keyword>
<dbReference type="SMART" id="SM00342">
    <property type="entry name" value="HTH_ARAC"/>
    <property type="match status" value="1"/>
</dbReference>
<dbReference type="Proteomes" id="UP001225761">
    <property type="component" value="Unassembled WGS sequence"/>
</dbReference>
<dbReference type="PANTHER" id="PTHR43280">
    <property type="entry name" value="ARAC-FAMILY TRANSCRIPTIONAL REGULATOR"/>
    <property type="match status" value="1"/>
</dbReference>
<dbReference type="SUPFAM" id="SSF46689">
    <property type="entry name" value="Homeodomain-like"/>
    <property type="match status" value="1"/>
</dbReference>
<dbReference type="Pfam" id="PF12833">
    <property type="entry name" value="HTH_18"/>
    <property type="match status" value="1"/>
</dbReference>
<dbReference type="PRINTS" id="PR00032">
    <property type="entry name" value="HTHARAC"/>
</dbReference>
<dbReference type="InterPro" id="IPR018062">
    <property type="entry name" value="HTH_AraC-typ_CS"/>
</dbReference>
<evidence type="ECO:0000313" key="5">
    <source>
        <dbReference type="EMBL" id="MDI9873986.1"/>
    </source>
</evidence>
<evidence type="ECO:0000256" key="3">
    <source>
        <dbReference type="ARBA" id="ARBA00023163"/>
    </source>
</evidence>
<reference evidence="5 6" key="1">
    <citation type="submission" date="2023-05" db="EMBL/GenBank/DDBJ databases">
        <title>Novel species of genus Flectobacillus isolated from stream in China.</title>
        <authorList>
            <person name="Lu H."/>
        </authorList>
    </citation>
    <scope>NUCLEOTIDE SEQUENCE [LARGE SCALE GENOMIC DNA]</scope>
    <source>
        <strain evidence="5 6">LFS242W</strain>
    </source>
</reference>
<gene>
    <name evidence="5" type="ORF">QM481_05575</name>
</gene>
<feature type="domain" description="HTH araC/xylS-type" evidence="4">
    <location>
        <begin position="72"/>
        <end position="177"/>
    </location>
</feature>
<dbReference type="Gene3D" id="1.10.10.60">
    <property type="entry name" value="Homeodomain-like"/>
    <property type="match status" value="1"/>
</dbReference>
<evidence type="ECO:0000259" key="4">
    <source>
        <dbReference type="PROSITE" id="PS01124"/>
    </source>
</evidence>
<comment type="caution">
    <text evidence="5">The sequence shown here is derived from an EMBL/GenBank/DDBJ whole genome shotgun (WGS) entry which is preliminary data.</text>
</comment>
<dbReference type="PROSITE" id="PS00041">
    <property type="entry name" value="HTH_ARAC_FAMILY_1"/>
    <property type="match status" value="1"/>
</dbReference>
<dbReference type="PROSITE" id="PS01124">
    <property type="entry name" value="HTH_ARAC_FAMILY_2"/>
    <property type="match status" value="1"/>
</dbReference>
<proteinExistence type="predicted"/>
<keyword evidence="3" id="KW-0804">Transcription</keyword>
<evidence type="ECO:0000313" key="6">
    <source>
        <dbReference type="Proteomes" id="UP001225761"/>
    </source>
</evidence>
<evidence type="ECO:0000256" key="1">
    <source>
        <dbReference type="ARBA" id="ARBA00023015"/>
    </source>
</evidence>
<sequence>MTKVYIKNMVCDRCKYVVRQVFEQANVFPQTVELGLVETPNDLNTQEQQIIFSKLEAFGFEILANKQEQTVSQIKGYITEYLQSEEPIDTTLKFSVLLADSIGKDYKVLSQLFSESEHQTIEQYLIEQKIQKASELLSYNQLNISEIANQLGYSSVQHLSNQFKKVKGVTPSEFRRVGNTIF</sequence>
<keyword evidence="2" id="KW-0238">DNA-binding</keyword>
<dbReference type="EMBL" id="JASHIE010000003">
    <property type="protein sequence ID" value="MDI9873986.1"/>
    <property type="molecule type" value="Genomic_DNA"/>
</dbReference>
<keyword evidence="1" id="KW-0805">Transcription regulation</keyword>
<organism evidence="5 6">
    <name type="scientific">Flectobacillus rivi</name>
    <dbReference type="NCBI Taxonomy" id="2984209"/>
    <lineage>
        <taxon>Bacteria</taxon>
        <taxon>Pseudomonadati</taxon>
        <taxon>Bacteroidota</taxon>
        <taxon>Cytophagia</taxon>
        <taxon>Cytophagales</taxon>
        <taxon>Flectobacillaceae</taxon>
        <taxon>Flectobacillus</taxon>
    </lineage>
</organism>
<dbReference type="InterPro" id="IPR020449">
    <property type="entry name" value="Tscrpt_reg_AraC-type_HTH"/>
</dbReference>
<dbReference type="RefSeq" id="WP_283380982.1">
    <property type="nucleotide sequence ID" value="NZ_JASHIE010000003.1"/>
</dbReference>
<dbReference type="InterPro" id="IPR009057">
    <property type="entry name" value="Homeodomain-like_sf"/>
</dbReference>
<dbReference type="InterPro" id="IPR018060">
    <property type="entry name" value="HTH_AraC"/>
</dbReference>
<protein>
    <submittedName>
        <fullName evidence="5">AraC family transcriptional regulator</fullName>
    </submittedName>
</protein>
<accession>A0ABT6Z054</accession>
<evidence type="ECO:0000256" key="2">
    <source>
        <dbReference type="ARBA" id="ARBA00023125"/>
    </source>
</evidence>
<name>A0ABT6Z054_9BACT</name>